<evidence type="ECO:0000256" key="2">
    <source>
        <dbReference type="ARBA" id="ARBA00029447"/>
    </source>
</evidence>
<sequence length="526" mass="56760">MSKLTLQQRLMGGFLAVAAIGLVIGLVGLSGLRESRLAISEIRDQVFERGKFLVSATDLARSSQVNFKIQVQEWKNTLIRGHDKEQFNKYWGKFQEREAIVQKNFRDLEALLNKYEVPSEDIVEAAEEHLKLGHAYREAIKSFDAGDLRAHQTVDKLVKGIDREPTRKIDDIVSRVKAFEADAAASRSEEFEASSKAISLATTIVMILGVSIAVALGLWIGGSLTKKIKQITTSLQVGSEVVDNASSEVSRYGQALADSTNREAASMQQASASLEVLASNTRRNAETANAASDIANQTRSAVNSGKGQMDEMQAAMLAIQTSSDGISQILKSIDEIAFQTNILALNAAVEAARAGEAGAGFAVVADEVRNLAQRSAKAAQETSERIEDSITKSRHGVELSTRVTVSLEDILQKAAELDDLVASIAESVAQNKDGVDQVNTAIRSMENSYQSNAALTEESAASAAELSEQALSLNRSVGELAGLCGLPVSSHQEGVGRNLHTLPQAERGRRLESSFEANRKESSLWN</sequence>
<keyword evidence="3" id="KW-0807">Transducer</keyword>
<feature type="region of interest" description="Disordered" evidence="4">
    <location>
        <begin position="492"/>
        <end position="526"/>
    </location>
</feature>
<dbReference type="InterPro" id="IPR004089">
    <property type="entry name" value="MCPsignal_dom"/>
</dbReference>
<evidence type="ECO:0000259" key="6">
    <source>
        <dbReference type="PROSITE" id="PS50111"/>
    </source>
</evidence>
<keyword evidence="5" id="KW-0472">Membrane</keyword>
<evidence type="ECO:0000313" key="7">
    <source>
        <dbReference type="EMBL" id="MBC2605586.1"/>
    </source>
</evidence>
<evidence type="ECO:0000256" key="4">
    <source>
        <dbReference type="SAM" id="MobiDB-lite"/>
    </source>
</evidence>
<gene>
    <name evidence="7" type="ORF">H5P27_05970</name>
</gene>
<dbReference type="RefSeq" id="WP_185659457.1">
    <property type="nucleotide sequence ID" value="NZ_CAWPOO010000006.1"/>
</dbReference>
<protein>
    <recommendedName>
        <fullName evidence="6">Methyl-accepting transducer domain-containing protein</fullName>
    </recommendedName>
</protein>
<dbReference type="PANTHER" id="PTHR43531">
    <property type="entry name" value="PROTEIN ICFG"/>
    <property type="match status" value="1"/>
</dbReference>
<feature type="domain" description="Methyl-accepting transducer" evidence="6">
    <location>
        <begin position="238"/>
        <end position="467"/>
    </location>
</feature>
<name>A0A7X1E7V6_9BACT</name>
<keyword evidence="1" id="KW-0145">Chemotaxis</keyword>
<reference evidence="7 8" key="1">
    <citation type="submission" date="2020-07" db="EMBL/GenBank/DDBJ databases">
        <authorList>
            <person name="Feng X."/>
        </authorList>
    </citation>
    <scope>NUCLEOTIDE SEQUENCE [LARGE SCALE GENOMIC DNA]</scope>
    <source>
        <strain evidence="7 8">JCM23202</strain>
    </source>
</reference>
<dbReference type="InterPro" id="IPR051310">
    <property type="entry name" value="MCP_chemotaxis"/>
</dbReference>
<dbReference type="PROSITE" id="PS50111">
    <property type="entry name" value="CHEMOTAXIS_TRANSDUC_2"/>
    <property type="match status" value="1"/>
</dbReference>
<comment type="caution">
    <text evidence="7">The sequence shown here is derived from an EMBL/GenBank/DDBJ whole genome shotgun (WGS) entry which is preliminary data.</text>
</comment>
<feature type="transmembrane region" description="Helical" evidence="5">
    <location>
        <begin position="12"/>
        <end position="32"/>
    </location>
</feature>
<comment type="similarity">
    <text evidence="2">Belongs to the methyl-accepting chemotaxis (MCP) protein family.</text>
</comment>
<dbReference type="Gene3D" id="1.10.287.950">
    <property type="entry name" value="Methyl-accepting chemotaxis protein"/>
    <property type="match status" value="1"/>
</dbReference>
<dbReference type="GO" id="GO:0006935">
    <property type="term" value="P:chemotaxis"/>
    <property type="evidence" value="ECO:0007669"/>
    <property type="project" value="UniProtKB-KW"/>
</dbReference>
<dbReference type="GO" id="GO:0007165">
    <property type="term" value="P:signal transduction"/>
    <property type="evidence" value="ECO:0007669"/>
    <property type="project" value="UniProtKB-KW"/>
</dbReference>
<evidence type="ECO:0000313" key="8">
    <source>
        <dbReference type="Proteomes" id="UP000526501"/>
    </source>
</evidence>
<dbReference type="Pfam" id="PF00015">
    <property type="entry name" value="MCPsignal"/>
    <property type="match status" value="1"/>
</dbReference>
<dbReference type="SMART" id="SM00283">
    <property type="entry name" value="MA"/>
    <property type="match status" value="1"/>
</dbReference>
<evidence type="ECO:0000256" key="5">
    <source>
        <dbReference type="SAM" id="Phobius"/>
    </source>
</evidence>
<dbReference type="SUPFAM" id="SSF58104">
    <property type="entry name" value="Methyl-accepting chemotaxis protein (MCP) signaling domain"/>
    <property type="match status" value="1"/>
</dbReference>
<evidence type="ECO:0000256" key="1">
    <source>
        <dbReference type="ARBA" id="ARBA00022500"/>
    </source>
</evidence>
<dbReference type="GO" id="GO:0016020">
    <property type="term" value="C:membrane"/>
    <property type="evidence" value="ECO:0007669"/>
    <property type="project" value="InterPro"/>
</dbReference>
<dbReference type="AlphaFoldDB" id="A0A7X1E7V6"/>
<organism evidence="7 8">
    <name type="scientific">Pelagicoccus albus</name>
    <dbReference type="NCBI Taxonomy" id="415222"/>
    <lineage>
        <taxon>Bacteria</taxon>
        <taxon>Pseudomonadati</taxon>
        <taxon>Verrucomicrobiota</taxon>
        <taxon>Opitutia</taxon>
        <taxon>Puniceicoccales</taxon>
        <taxon>Pelagicoccaceae</taxon>
        <taxon>Pelagicoccus</taxon>
    </lineage>
</organism>
<dbReference type="Proteomes" id="UP000526501">
    <property type="component" value="Unassembled WGS sequence"/>
</dbReference>
<keyword evidence="5" id="KW-1133">Transmembrane helix</keyword>
<proteinExistence type="inferred from homology"/>
<dbReference type="EMBL" id="JACHVC010000006">
    <property type="protein sequence ID" value="MBC2605586.1"/>
    <property type="molecule type" value="Genomic_DNA"/>
</dbReference>
<feature type="compositionally biased region" description="Basic and acidic residues" evidence="4">
    <location>
        <begin position="506"/>
        <end position="526"/>
    </location>
</feature>
<keyword evidence="8" id="KW-1185">Reference proteome</keyword>
<accession>A0A7X1E7V6</accession>
<keyword evidence="5" id="KW-0812">Transmembrane</keyword>
<evidence type="ECO:0000256" key="3">
    <source>
        <dbReference type="PROSITE-ProRule" id="PRU00284"/>
    </source>
</evidence>
<feature type="transmembrane region" description="Helical" evidence="5">
    <location>
        <begin position="197"/>
        <end position="220"/>
    </location>
</feature>
<dbReference type="PANTHER" id="PTHR43531:SF11">
    <property type="entry name" value="METHYL-ACCEPTING CHEMOTAXIS PROTEIN 3"/>
    <property type="match status" value="1"/>
</dbReference>